<proteinExistence type="predicted"/>
<gene>
    <name evidence="2" type="ORF">I6N95_20315</name>
</gene>
<keyword evidence="1" id="KW-0812">Transmembrane</keyword>
<dbReference type="EMBL" id="JAEEGA010000016">
    <property type="protein sequence ID" value="MBP1043370.1"/>
    <property type="molecule type" value="Genomic_DNA"/>
</dbReference>
<keyword evidence="3" id="KW-1185">Reference proteome</keyword>
<protein>
    <submittedName>
        <fullName evidence="2">Uncharacterized protein</fullName>
    </submittedName>
</protein>
<dbReference type="AlphaFoldDB" id="A0A940P987"/>
<reference evidence="2" key="1">
    <citation type="submission" date="2020-12" db="EMBL/GenBank/DDBJ databases">
        <title>Vagococcus allomyrinae sp. nov. and Enterococcus lavae sp. nov., isolated from the larvae of Allomyrina dichotoma.</title>
        <authorList>
            <person name="Lee S.D."/>
        </authorList>
    </citation>
    <scope>NUCLEOTIDE SEQUENCE</scope>
    <source>
        <strain evidence="2">BWB3-3</strain>
    </source>
</reference>
<organism evidence="2 3">
    <name type="scientific">Vagococcus allomyrinae</name>
    <dbReference type="NCBI Taxonomy" id="2794353"/>
    <lineage>
        <taxon>Bacteria</taxon>
        <taxon>Bacillati</taxon>
        <taxon>Bacillota</taxon>
        <taxon>Bacilli</taxon>
        <taxon>Lactobacillales</taxon>
        <taxon>Enterococcaceae</taxon>
        <taxon>Vagococcus</taxon>
    </lineage>
</organism>
<keyword evidence="1" id="KW-1133">Transmembrane helix</keyword>
<feature type="transmembrane region" description="Helical" evidence="1">
    <location>
        <begin position="44"/>
        <end position="66"/>
    </location>
</feature>
<sequence length="228" mass="25642">MTKKGRTLLLAVGLISLLAGIGLKLVLSDIDEAIIQYGSQTVRLLTTLSTVSFVIVAIVAVIVIFLQLTNSRKTQTAIKKEQTAQKTDPHFEERDLLARLDNLDDPQLIYQEDILLAKQIVQQINDYLVDLQDLQSNNDYDILDKIKFSMNQAKTQILQNTKSIVNRITVEGDRQEIAKRLTTNQQILQQVKGLLNETVNYLDSKSPSTKADLDNMTKALQSLNMTIE</sequence>
<dbReference type="Proteomes" id="UP000674938">
    <property type="component" value="Unassembled WGS sequence"/>
</dbReference>
<evidence type="ECO:0000256" key="1">
    <source>
        <dbReference type="SAM" id="Phobius"/>
    </source>
</evidence>
<evidence type="ECO:0000313" key="2">
    <source>
        <dbReference type="EMBL" id="MBP1043370.1"/>
    </source>
</evidence>
<dbReference type="RefSeq" id="WP_209531184.1">
    <property type="nucleotide sequence ID" value="NZ_JAEEGA010000016.1"/>
</dbReference>
<accession>A0A940P987</accession>
<evidence type="ECO:0000313" key="3">
    <source>
        <dbReference type="Proteomes" id="UP000674938"/>
    </source>
</evidence>
<keyword evidence="1" id="KW-0472">Membrane</keyword>
<comment type="caution">
    <text evidence="2">The sequence shown here is derived from an EMBL/GenBank/DDBJ whole genome shotgun (WGS) entry which is preliminary data.</text>
</comment>
<name>A0A940P987_9ENTE</name>